<dbReference type="EMBL" id="JACOPB010000001">
    <property type="protein sequence ID" value="MBC5706589.1"/>
    <property type="molecule type" value="Genomic_DNA"/>
</dbReference>
<evidence type="ECO:0000259" key="1">
    <source>
        <dbReference type="Pfam" id="PF01345"/>
    </source>
</evidence>
<evidence type="ECO:0000313" key="2">
    <source>
        <dbReference type="EMBL" id="MBC5706589.1"/>
    </source>
</evidence>
<dbReference type="InterPro" id="IPR026466">
    <property type="entry name" value="Fim_isopep_form_D2_dom"/>
</dbReference>
<dbReference type="Proteomes" id="UP000634672">
    <property type="component" value="Unassembled WGS sequence"/>
</dbReference>
<dbReference type="InterPro" id="IPR001434">
    <property type="entry name" value="OmcB-like_DUF11"/>
</dbReference>
<dbReference type="NCBIfam" id="TIGR01451">
    <property type="entry name" value="B_ant_repeat"/>
    <property type="match status" value="1"/>
</dbReference>
<accession>A0ABR7H062</accession>
<dbReference type="Pfam" id="PF01345">
    <property type="entry name" value="DUF11"/>
    <property type="match status" value="1"/>
</dbReference>
<dbReference type="PANTHER" id="PTHR34819">
    <property type="entry name" value="LARGE CYSTEINE-RICH PERIPLASMIC PROTEIN OMCB"/>
    <property type="match status" value="1"/>
</dbReference>
<sequence length="126" mass="12686">MAIINKLDNTASVTYGGSPINSNTVSTVLLIAPTVVKAVDKLTASIGETLTYTVTITNLGLSALTNLPFSDTIPAGATYVTGSFTANGTAATPTLTSSTLTYTIPNIAALGTASLQFQAKVVGGTT</sequence>
<dbReference type="InterPro" id="IPR047589">
    <property type="entry name" value="DUF11_rpt"/>
</dbReference>
<dbReference type="Gene3D" id="2.60.40.740">
    <property type="match status" value="1"/>
</dbReference>
<dbReference type="InterPro" id="IPR051172">
    <property type="entry name" value="Chlamydia_OmcB"/>
</dbReference>
<comment type="caution">
    <text evidence="2">The sequence shown here is derived from an EMBL/GenBank/DDBJ whole genome shotgun (WGS) entry which is preliminary data.</text>
</comment>
<dbReference type="PANTHER" id="PTHR34819:SF3">
    <property type="entry name" value="CELL SURFACE PROTEIN"/>
    <property type="match status" value="1"/>
</dbReference>
<reference evidence="2 3" key="1">
    <citation type="submission" date="2020-08" db="EMBL/GenBank/DDBJ databases">
        <title>Genome public.</title>
        <authorList>
            <person name="Liu C."/>
            <person name="Sun Q."/>
        </authorList>
    </citation>
    <scope>NUCLEOTIDE SEQUENCE [LARGE SCALE GENOMIC DNA]</scope>
    <source>
        <strain evidence="2 3">NSJ-66</strain>
    </source>
</reference>
<dbReference type="NCBIfam" id="TIGR04226">
    <property type="entry name" value="RrgB_K2N_iso_D2"/>
    <property type="match status" value="1"/>
</dbReference>
<organism evidence="2 3">
    <name type="scientific">Hungatella hominis</name>
    <dbReference type="NCBI Taxonomy" id="2763050"/>
    <lineage>
        <taxon>Bacteria</taxon>
        <taxon>Bacillati</taxon>
        <taxon>Bacillota</taxon>
        <taxon>Clostridia</taxon>
        <taxon>Lachnospirales</taxon>
        <taxon>Lachnospiraceae</taxon>
        <taxon>Hungatella</taxon>
    </lineage>
</organism>
<evidence type="ECO:0000313" key="3">
    <source>
        <dbReference type="Proteomes" id="UP000634672"/>
    </source>
</evidence>
<protein>
    <submittedName>
        <fullName evidence="2">DUF11 domain-containing protein</fullName>
    </submittedName>
</protein>
<gene>
    <name evidence="2" type="ORF">H8S75_01300</name>
</gene>
<proteinExistence type="predicted"/>
<feature type="domain" description="DUF11" evidence="1">
    <location>
        <begin position="35"/>
        <end position="123"/>
    </location>
</feature>
<dbReference type="RefSeq" id="WP_187018721.1">
    <property type="nucleotide sequence ID" value="NZ_JACOPB010000001.1"/>
</dbReference>
<keyword evidence="3" id="KW-1185">Reference proteome</keyword>
<name>A0ABR7H062_9FIRM</name>